<protein>
    <submittedName>
        <fullName evidence="1">Uncharacterized protein</fullName>
    </submittedName>
</protein>
<accession>A0A0B6YRM8</accession>
<evidence type="ECO:0000313" key="1">
    <source>
        <dbReference type="EMBL" id="CEK58878.1"/>
    </source>
</evidence>
<gene>
    <name evidence="1" type="primary">ORF34469</name>
</gene>
<name>A0A0B6YRM8_9EUPU</name>
<feature type="non-terminal residue" evidence="1">
    <location>
        <position position="53"/>
    </location>
</feature>
<dbReference type="EMBL" id="HACG01012013">
    <property type="protein sequence ID" value="CEK58878.1"/>
    <property type="molecule type" value="Transcribed_RNA"/>
</dbReference>
<reference evidence="1" key="1">
    <citation type="submission" date="2014-12" db="EMBL/GenBank/DDBJ databases">
        <title>Insight into the proteome of Arion vulgaris.</title>
        <authorList>
            <person name="Aradska J."/>
            <person name="Bulat T."/>
            <person name="Smidak R."/>
            <person name="Sarate P."/>
            <person name="Gangsoo J."/>
            <person name="Sialana F."/>
            <person name="Bilban M."/>
            <person name="Lubec G."/>
        </authorList>
    </citation>
    <scope>NUCLEOTIDE SEQUENCE</scope>
    <source>
        <tissue evidence="1">Skin</tissue>
    </source>
</reference>
<sequence>MFMNVNKTRIQQNNMYTDNILVELTLNTVINLNILKHTSNKHNLQHTRNQSNL</sequence>
<organism evidence="1">
    <name type="scientific">Arion vulgaris</name>
    <dbReference type="NCBI Taxonomy" id="1028688"/>
    <lineage>
        <taxon>Eukaryota</taxon>
        <taxon>Metazoa</taxon>
        <taxon>Spiralia</taxon>
        <taxon>Lophotrochozoa</taxon>
        <taxon>Mollusca</taxon>
        <taxon>Gastropoda</taxon>
        <taxon>Heterobranchia</taxon>
        <taxon>Euthyneura</taxon>
        <taxon>Panpulmonata</taxon>
        <taxon>Eupulmonata</taxon>
        <taxon>Stylommatophora</taxon>
        <taxon>Helicina</taxon>
        <taxon>Arionoidea</taxon>
        <taxon>Arionidae</taxon>
        <taxon>Arion</taxon>
    </lineage>
</organism>
<dbReference type="AlphaFoldDB" id="A0A0B6YRM8"/>
<proteinExistence type="predicted"/>